<feature type="compositionally biased region" description="Basic residues" evidence="5">
    <location>
        <begin position="179"/>
        <end position="188"/>
    </location>
</feature>
<dbReference type="Gene3D" id="3.40.395.10">
    <property type="entry name" value="Adenoviral Proteinase, Chain A"/>
    <property type="match status" value="1"/>
</dbReference>
<dbReference type="AlphaFoldDB" id="A0A8B7Y887"/>
<keyword evidence="4" id="KW-0788">Thiol protease</keyword>
<feature type="domain" description="Ubiquitin-like protease family profile" evidence="6">
    <location>
        <begin position="646"/>
        <end position="806"/>
    </location>
</feature>
<keyword evidence="7" id="KW-1185">Reference proteome</keyword>
<sequence length="838" mass="91779">MSTQGVTVEIISENWRETVTLHCSKSVNAFELTRLLGDQMSSEENTYRYENKLKPDKILLRDMHGTRLQPNKKISRVTVKPGTYLIAEVTGKGRNQHVGESTHNAGKMSAGSDISSSEDKEDLPNENSAESSADDLTPTKSKRRKVESEESGSTIDLTKCASSSEVEDGAEDQTSTIQTKRKSRKRASAKGEPTVIDDTKQLIEGQCQGCQELTGGSPTTRQGTKRKHGGLESSQSVSRVCPQTPVSRQEKTSPREQLQKTPNPKRNLIKPSEVLQEVLEGDRGSPEKQLREADAKCPKEDRLSCSMERINLDDGTDCPDRNTPSSAAGETNVPKAAKQGAVIPKSAVTSTDRVKPAQGEVYSKHMEAGNSVIDTVASKEDSAIHKAACNSADIPSGSRLVGNTTKEADRLPTAGSDVCGKCSTNTVRSSLITVSKGAPVNKSAGDLTRKLHFVVVPVVTKSSHIPPTVNLKLNEGVPVKRLVGASGALPAGKPTSVTELAGKSADNSSNHLVIPVSKAAESSQSKVTSIMVDHSGNPLKAGAANTAKGTVICELTLSASNPTTVDRSRSRVLKTYPGKARRQTRQVARANSKSEIDLICVDGEGCGGNNPAEETDGDSEPPHKASADAKHKAGEEDPIVITIGKNELRKSDLATLEEGEWLNDCVINAYFFLLSVVSPLKVFTHSSFFFLSLFKRGYEGVKRWTKNVDLFEQDLIFIPVHNKSHWSLVVVHIREGIIEYYNSSTMLDGYPRSMMHVRDYLQAEAKNREKSKFCNIKWELYIVEDIPRQQNMDDCGLFICQYAKKISLKQNVTFDNKETVNLRRQMLRELIRRKIEEY</sequence>
<dbReference type="OMA" id="CNSADIP"/>
<dbReference type="GO" id="GO:0006508">
    <property type="term" value="P:proteolysis"/>
    <property type="evidence" value="ECO:0007669"/>
    <property type="project" value="UniProtKB-KW"/>
</dbReference>
<evidence type="ECO:0000313" key="7">
    <source>
        <dbReference type="Proteomes" id="UP000694845"/>
    </source>
</evidence>
<comment type="similarity">
    <text evidence="1">Belongs to the peptidase C48 family.</text>
</comment>
<gene>
    <name evidence="8" type="primary">LOC110977818</name>
</gene>
<dbReference type="Proteomes" id="UP000694845">
    <property type="component" value="Unplaced"/>
</dbReference>
<dbReference type="GO" id="GO:0005634">
    <property type="term" value="C:nucleus"/>
    <property type="evidence" value="ECO:0007669"/>
    <property type="project" value="TreeGrafter"/>
</dbReference>
<evidence type="ECO:0000259" key="6">
    <source>
        <dbReference type="PROSITE" id="PS50600"/>
    </source>
</evidence>
<dbReference type="KEGG" id="aplc:110977818"/>
<protein>
    <submittedName>
        <fullName evidence="8">Uncharacterized protein LOC110977818</fullName>
    </submittedName>
</protein>
<keyword evidence="2" id="KW-0645">Protease</keyword>
<feature type="compositionally biased region" description="Basic and acidic residues" evidence="5">
    <location>
        <begin position="620"/>
        <end position="633"/>
    </location>
</feature>
<proteinExistence type="inferred from homology"/>
<feature type="compositionally biased region" description="Polar residues" evidence="5">
    <location>
        <begin position="151"/>
        <end position="164"/>
    </location>
</feature>
<dbReference type="PANTHER" id="PTHR12606">
    <property type="entry name" value="SENTRIN/SUMO-SPECIFIC PROTEASE"/>
    <property type="match status" value="1"/>
</dbReference>
<evidence type="ECO:0000256" key="3">
    <source>
        <dbReference type="ARBA" id="ARBA00022801"/>
    </source>
</evidence>
<organism evidence="7 8">
    <name type="scientific">Acanthaster planci</name>
    <name type="common">Crown-of-thorns starfish</name>
    <dbReference type="NCBI Taxonomy" id="133434"/>
    <lineage>
        <taxon>Eukaryota</taxon>
        <taxon>Metazoa</taxon>
        <taxon>Echinodermata</taxon>
        <taxon>Eleutherozoa</taxon>
        <taxon>Asterozoa</taxon>
        <taxon>Asteroidea</taxon>
        <taxon>Valvatacea</taxon>
        <taxon>Valvatida</taxon>
        <taxon>Acanthasteridae</taxon>
        <taxon>Acanthaster</taxon>
    </lineage>
</organism>
<evidence type="ECO:0000313" key="8">
    <source>
        <dbReference type="RefSeq" id="XP_022087966.1"/>
    </source>
</evidence>
<accession>A0A8B7Y887</accession>
<reference evidence="8" key="1">
    <citation type="submission" date="2025-08" db="UniProtKB">
        <authorList>
            <consortium name="RefSeq"/>
        </authorList>
    </citation>
    <scope>IDENTIFICATION</scope>
</reference>
<evidence type="ECO:0000256" key="1">
    <source>
        <dbReference type="ARBA" id="ARBA00005234"/>
    </source>
</evidence>
<feature type="compositionally biased region" description="Basic and acidic residues" evidence="5">
    <location>
        <begin position="248"/>
        <end position="258"/>
    </location>
</feature>
<dbReference type="InterPro" id="IPR003653">
    <property type="entry name" value="Peptidase_C48_C"/>
</dbReference>
<dbReference type="GO" id="GO:0016929">
    <property type="term" value="F:deSUMOylase activity"/>
    <property type="evidence" value="ECO:0007669"/>
    <property type="project" value="TreeGrafter"/>
</dbReference>
<feature type="region of interest" description="Disordered" evidence="5">
    <location>
        <begin position="90"/>
        <end position="340"/>
    </location>
</feature>
<evidence type="ECO:0000256" key="5">
    <source>
        <dbReference type="SAM" id="MobiDB-lite"/>
    </source>
</evidence>
<keyword evidence="3" id="KW-0378">Hydrolase</keyword>
<evidence type="ECO:0000256" key="2">
    <source>
        <dbReference type="ARBA" id="ARBA00022670"/>
    </source>
</evidence>
<dbReference type="PROSITE" id="PS50600">
    <property type="entry name" value="ULP_PROTEASE"/>
    <property type="match status" value="1"/>
</dbReference>
<feature type="region of interest" description="Disordered" evidence="5">
    <location>
        <begin position="607"/>
        <end position="633"/>
    </location>
</feature>
<name>A0A8B7Y887_ACAPL</name>
<dbReference type="GeneID" id="110977818"/>
<dbReference type="PANTHER" id="PTHR12606:SF16">
    <property type="entry name" value="SENTRIN-SPECIFIC PROTEASE 3"/>
    <property type="match status" value="1"/>
</dbReference>
<dbReference type="RefSeq" id="XP_022087966.1">
    <property type="nucleotide sequence ID" value="XM_022232274.1"/>
</dbReference>
<dbReference type="OrthoDB" id="1939479at2759"/>
<dbReference type="GO" id="GO:0016926">
    <property type="term" value="P:protein desumoylation"/>
    <property type="evidence" value="ECO:0007669"/>
    <property type="project" value="TreeGrafter"/>
</dbReference>
<dbReference type="SUPFAM" id="SSF54001">
    <property type="entry name" value="Cysteine proteinases"/>
    <property type="match status" value="1"/>
</dbReference>
<dbReference type="InterPro" id="IPR038765">
    <property type="entry name" value="Papain-like_cys_pep_sf"/>
</dbReference>
<feature type="compositionally biased region" description="Basic and acidic residues" evidence="5">
    <location>
        <begin position="280"/>
        <end position="303"/>
    </location>
</feature>
<dbReference type="Pfam" id="PF02902">
    <property type="entry name" value="Peptidase_C48"/>
    <property type="match status" value="1"/>
</dbReference>
<feature type="compositionally biased region" description="Polar residues" evidence="5">
    <location>
        <begin position="208"/>
        <end position="222"/>
    </location>
</feature>
<evidence type="ECO:0000256" key="4">
    <source>
        <dbReference type="ARBA" id="ARBA00022807"/>
    </source>
</evidence>